<dbReference type="Proteomes" id="UP000289703">
    <property type="component" value="Unassembled WGS sequence"/>
</dbReference>
<keyword evidence="2" id="KW-1185">Reference proteome</keyword>
<organism evidence="1 2">
    <name type="scientific">Ancylomarina salipaludis</name>
    <dbReference type="NCBI Taxonomy" id="2501299"/>
    <lineage>
        <taxon>Bacteria</taxon>
        <taxon>Pseudomonadati</taxon>
        <taxon>Bacteroidota</taxon>
        <taxon>Bacteroidia</taxon>
        <taxon>Marinilabiliales</taxon>
        <taxon>Marinifilaceae</taxon>
        <taxon>Ancylomarina</taxon>
    </lineage>
</organism>
<protein>
    <submittedName>
        <fullName evidence="1">Universal stress protein</fullName>
    </submittedName>
</protein>
<sequence>MHVSISVRFKKILKKQKMIEDGKTIFVPWDFKGVSEYALDHALFYSSKSKLDICLIYVVKKKSLVKETKSKLDAIAADVLEKKGKQVSTIVEVGSFHSGLKKAADKHQAAMIFVGIDGFKGIQKYIGTNILNVLSGAVIPSVVVQKPKHPRSTFSIVCPIDQRKESKLLLRWISFLSRFMHLKVYLAYPEFEESGQNKKIFSNVSFAKNFLKNEKIDFETECFSIYDFNNSIVNFSRKFGVDLILNLTKKAGGYRSFFTTPKSHYLIANSEKIPVMCITPTPGLWKFTPFK</sequence>
<dbReference type="CDD" id="cd00293">
    <property type="entry name" value="USP-like"/>
    <property type="match status" value="1"/>
</dbReference>
<dbReference type="AlphaFoldDB" id="A0A4Q1JHP0"/>
<dbReference type="EMBL" id="SAXA01000023">
    <property type="protein sequence ID" value="RXQ87614.1"/>
    <property type="molecule type" value="Genomic_DNA"/>
</dbReference>
<name>A0A4Q1JHP0_9BACT</name>
<proteinExistence type="predicted"/>
<dbReference type="Gene3D" id="3.40.50.620">
    <property type="entry name" value="HUPs"/>
    <property type="match status" value="2"/>
</dbReference>
<reference evidence="1 2" key="1">
    <citation type="submission" date="2019-01" db="EMBL/GenBank/DDBJ databases">
        <title>Ancylomarina salipaludis sp. nov., isolated from a salt marsh.</title>
        <authorList>
            <person name="Yoon J.-H."/>
        </authorList>
    </citation>
    <scope>NUCLEOTIDE SEQUENCE [LARGE SCALE GENOMIC DNA]</scope>
    <source>
        <strain evidence="1 2">SHSM-M15</strain>
    </source>
</reference>
<evidence type="ECO:0000313" key="1">
    <source>
        <dbReference type="EMBL" id="RXQ87614.1"/>
    </source>
</evidence>
<evidence type="ECO:0000313" key="2">
    <source>
        <dbReference type="Proteomes" id="UP000289703"/>
    </source>
</evidence>
<dbReference type="SUPFAM" id="SSF52402">
    <property type="entry name" value="Adenine nucleotide alpha hydrolases-like"/>
    <property type="match status" value="2"/>
</dbReference>
<accession>A0A4Q1JHP0</accession>
<comment type="caution">
    <text evidence="1">The sequence shown here is derived from an EMBL/GenBank/DDBJ whole genome shotgun (WGS) entry which is preliminary data.</text>
</comment>
<dbReference type="OrthoDB" id="9788959at2"/>
<dbReference type="InterPro" id="IPR014729">
    <property type="entry name" value="Rossmann-like_a/b/a_fold"/>
</dbReference>
<gene>
    <name evidence="1" type="ORF">EO244_16210</name>
</gene>